<proteinExistence type="predicted"/>
<comment type="caution">
    <text evidence="2">The sequence shown here is derived from an EMBL/GenBank/DDBJ whole genome shotgun (WGS) entry which is preliminary data.</text>
</comment>
<evidence type="ECO:0000313" key="2">
    <source>
        <dbReference type="EMBL" id="KAL2727522.1"/>
    </source>
</evidence>
<dbReference type="EMBL" id="JAYRBN010000100">
    <property type="protein sequence ID" value="KAL2727522.1"/>
    <property type="molecule type" value="Genomic_DNA"/>
</dbReference>
<name>A0ABD2B471_VESMC</name>
<dbReference type="AlphaFoldDB" id="A0ABD2B471"/>
<keyword evidence="3" id="KW-1185">Reference proteome</keyword>
<evidence type="ECO:0000313" key="3">
    <source>
        <dbReference type="Proteomes" id="UP001607303"/>
    </source>
</evidence>
<dbReference type="Proteomes" id="UP001607303">
    <property type="component" value="Unassembled WGS sequence"/>
</dbReference>
<feature type="transmembrane region" description="Helical" evidence="1">
    <location>
        <begin position="162"/>
        <end position="185"/>
    </location>
</feature>
<keyword evidence="1" id="KW-0472">Membrane</keyword>
<accession>A0ABD2B471</accession>
<organism evidence="2 3">
    <name type="scientific">Vespula maculifrons</name>
    <name type="common">Eastern yellow jacket</name>
    <name type="synonym">Wasp</name>
    <dbReference type="NCBI Taxonomy" id="7453"/>
    <lineage>
        <taxon>Eukaryota</taxon>
        <taxon>Metazoa</taxon>
        <taxon>Ecdysozoa</taxon>
        <taxon>Arthropoda</taxon>
        <taxon>Hexapoda</taxon>
        <taxon>Insecta</taxon>
        <taxon>Pterygota</taxon>
        <taxon>Neoptera</taxon>
        <taxon>Endopterygota</taxon>
        <taxon>Hymenoptera</taxon>
        <taxon>Apocrita</taxon>
        <taxon>Aculeata</taxon>
        <taxon>Vespoidea</taxon>
        <taxon>Vespidae</taxon>
        <taxon>Vespinae</taxon>
        <taxon>Vespula</taxon>
    </lineage>
</organism>
<reference evidence="2 3" key="1">
    <citation type="journal article" date="2024" name="Ann. Entomol. Soc. Am.">
        <title>Genomic analyses of the southern and eastern yellowjacket wasps (Hymenoptera: Vespidae) reveal evolutionary signatures of social life.</title>
        <authorList>
            <person name="Catto M.A."/>
            <person name="Caine P.B."/>
            <person name="Orr S.E."/>
            <person name="Hunt B.G."/>
            <person name="Goodisman M.A.D."/>
        </authorList>
    </citation>
    <scope>NUCLEOTIDE SEQUENCE [LARGE SCALE GENOMIC DNA]</scope>
    <source>
        <strain evidence="2">232</strain>
        <tissue evidence="2">Head and thorax</tissue>
    </source>
</reference>
<sequence>MSTILQKLSAQPKWKRFIHRVSSLTRATNEVVQKGLRERRMGSYITRIVDSVRPQPFARPRPAINKLPQKLQSSIFVVSVELEIGGIRLVDLMVGTSLLLLTSSIYTSWFRIVALCRDIRTELTSLMTGLKQSLWSLRGCETVSSKLHCPGTYLIKEHTHEYLITMMLGYGVVVVVVVGCCWLLIVDSSSSSSSDGGGSLTRFNPISYHEFPWFLRWLVGHYARAT</sequence>
<gene>
    <name evidence="2" type="ORF">V1477_016798</name>
</gene>
<keyword evidence="1" id="KW-1133">Transmembrane helix</keyword>
<protein>
    <submittedName>
        <fullName evidence="2">Uncharacterized protein</fullName>
    </submittedName>
</protein>
<keyword evidence="1" id="KW-0812">Transmembrane</keyword>
<evidence type="ECO:0000256" key="1">
    <source>
        <dbReference type="SAM" id="Phobius"/>
    </source>
</evidence>
<feature type="non-terminal residue" evidence="2">
    <location>
        <position position="226"/>
    </location>
</feature>